<comment type="caution">
    <text evidence="5">The sequence shown here is derived from an EMBL/GenBank/DDBJ whole genome shotgun (WGS) entry which is preliminary data.</text>
</comment>
<comment type="subcellular location">
    <subcellularLocation>
        <location evidence="3">Cytoplasm</location>
    </subcellularLocation>
</comment>
<dbReference type="SUPFAM" id="SSF55909">
    <property type="entry name" value="Pentein"/>
    <property type="match status" value="1"/>
</dbReference>
<organism evidence="5 6">
    <name type="scientific">Mobilicoccus pelagius NBRC 104925</name>
    <dbReference type="NCBI Taxonomy" id="1089455"/>
    <lineage>
        <taxon>Bacteria</taxon>
        <taxon>Bacillati</taxon>
        <taxon>Actinomycetota</taxon>
        <taxon>Actinomycetes</taxon>
        <taxon>Micrococcales</taxon>
        <taxon>Dermatophilaceae</taxon>
        <taxon>Mobilicoccus</taxon>
    </lineage>
</organism>
<dbReference type="AlphaFoldDB" id="H5UV21"/>
<dbReference type="Proteomes" id="UP000004367">
    <property type="component" value="Unassembled WGS sequence"/>
</dbReference>
<evidence type="ECO:0000256" key="4">
    <source>
        <dbReference type="PIRSR" id="PIRSR006356-1"/>
    </source>
</evidence>
<dbReference type="HAMAP" id="MF_00242">
    <property type="entry name" value="Arg_deiminase"/>
    <property type="match status" value="1"/>
</dbReference>
<accession>H5UV21</accession>
<evidence type="ECO:0000313" key="5">
    <source>
        <dbReference type="EMBL" id="GAB49579.1"/>
    </source>
</evidence>
<evidence type="ECO:0000313" key="6">
    <source>
        <dbReference type="Proteomes" id="UP000004367"/>
    </source>
</evidence>
<gene>
    <name evidence="3 5" type="primary">arcA</name>
    <name evidence="5" type="ORF">MOPEL_130_01860</name>
</gene>
<keyword evidence="3" id="KW-0056">Arginine metabolism</keyword>
<name>H5UV21_9MICO</name>
<comment type="pathway">
    <text evidence="3">Amino-acid degradation; L-arginine degradation via ADI pathway; carbamoyl phosphate from L-arginine: step 1/2.</text>
</comment>
<feature type="active site" description="Amidino-cysteine intermediate" evidence="3 4">
    <location>
        <position position="401"/>
    </location>
</feature>
<dbReference type="InterPro" id="IPR003876">
    <property type="entry name" value="Arg_deiminase"/>
</dbReference>
<dbReference type="NCBIfam" id="NF002381">
    <property type="entry name" value="PRK01388.1"/>
    <property type="match status" value="1"/>
</dbReference>
<dbReference type="EC" id="3.5.3.6" evidence="3"/>
<dbReference type="Pfam" id="PF02274">
    <property type="entry name" value="ADI"/>
    <property type="match status" value="1"/>
</dbReference>
<keyword evidence="6" id="KW-1185">Reference proteome</keyword>
<reference evidence="5 6" key="1">
    <citation type="submission" date="2012-02" db="EMBL/GenBank/DDBJ databases">
        <title>Whole genome shotgun sequence of Mobilicoccus pelagius NBRC 104925.</title>
        <authorList>
            <person name="Yoshida Y."/>
            <person name="Hosoyama A."/>
            <person name="Tsuchikane K."/>
            <person name="Katsumata H."/>
            <person name="Yamazaki S."/>
            <person name="Fujita N."/>
        </authorList>
    </citation>
    <scope>NUCLEOTIDE SEQUENCE [LARGE SCALE GENOMIC DNA]</scope>
    <source>
        <strain evidence="5 6">NBRC 104925</strain>
    </source>
</reference>
<protein>
    <recommendedName>
        <fullName evidence="3">Arginine deiminase</fullName>
        <shortName evidence="3">ADI</shortName>
        <ecNumber evidence="3">3.5.3.6</ecNumber>
    </recommendedName>
    <alternativeName>
        <fullName evidence="3">Arginine dihydrolase</fullName>
        <shortName evidence="3">AD</shortName>
    </alternativeName>
</protein>
<keyword evidence="2 3" id="KW-0378">Hydrolase</keyword>
<dbReference type="EMBL" id="BAFE01000089">
    <property type="protein sequence ID" value="GAB49579.1"/>
    <property type="molecule type" value="Genomic_DNA"/>
</dbReference>
<evidence type="ECO:0000256" key="2">
    <source>
        <dbReference type="ARBA" id="ARBA00022801"/>
    </source>
</evidence>
<comment type="catalytic activity">
    <reaction evidence="3">
        <text>L-arginine + H2O = L-citrulline + NH4(+)</text>
        <dbReference type="Rhea" id="RHEA:19597"/>
        <dbReference type="ChEBI" id="CHEBI:15377"/>
        <dbReference type="ChEBI" id="CHEBI:28938"/>
        <dbReference type="ChEBI" id="CHEBI:32682"/>
        <dbReference type="ChEBI" id="CHEBI:57743"/>
        <dbReference type="EC" id="3.5.3.6"/>
    </reaction>
</comment>
<dbReference type="STRING" id="1089455.MOPEL_130_01860"/>
<sequence>MSKAYVGSEVGQLKRVVLHRPGIELSRLTPSNKDTLLFDELPWVPRAQEEHDEFAEVLRGLGVEVLYLDRLLTETMDVPAARKFLLTSLLDSQVFGPAAIDPLMSVLDGMSSGELAQALIGGLSKEEALERVDHDPQSMVLKTHAGSDYLLAPLPNHLFTRDTSCWVYGGVSVNSMRMVARMRESVNYEAIYRFHPQLSHESTSFEFWGGGLGTGLATMEGGDVHVLGRGVVLVGMSERTTPQAVERLAQQLFAKGAATKVVGLQMPKYRAVMHLDTVMSMVDDHSFTKYAGLGMLPSYTLEPDDTPHGFRVTEHAPEDMHKAIGAALGIDEIRTFTAPQSLGNAEREQWDDGCNVLTVRPGVVVAYERNTVTNDYLRAHGVEVHTIAGGELGRGRGGPRCMSCPIEREDI</sequence>
<dbReference type="RefSeq" id="WP_009483422.1">
    <property type="nucleotide sequence ID" value="NZ_BAFE01000089.1"/>
</dbReference>
<dbReference type="Gene3D" id="1.10.3930.10">
    <property type="entry name" value="Arginine deiminase"/>
    <property type="match status" value="1"/>
</dbReference>
<dbReference type="eggNOG" id="COG2235">
    <property type="taxonomic scope" value="Bacteria"/>
</dbReference>
<dbReference type="UniPathway" id="UPA00254">
    <property type="reaction ID" value="UER00364"/>
</dbReference>
<evidence type="ECO:0000256" key="3">
    <source>
        <dbReference type="HAMAP-Rule" id="MF_00242"/>
    </source>
</evidence>
<keyword evidence="3" id="KW-0963">Cytoplasm</keyword>
<evidence type="ECO:0000256" key="1">
    <source>
        <dbReference type="ARBA" id="ARBA00010206"/>
    </source>
</evidence>
<proteinExistence type="inferred from homology"/>
<dbReference type="PRINTS" id="PR01466">
    <property type="entry name" value="ARGDEIMINASE"/>
</dbReference>
<dbReference type="GO" id="GO:0016990">
    <property type="term" value="F:arginine deiminase activity"/>
    <property type="evidence" value="ECO:0007669"/>
    <property type="project" value="UniProtKB-UniRule"/>
</dbReference>
<dbReference type="GO" id="GO:0005737">
    <property type="term" value="C:cytoplasm"/>
    <property type="evidence" value="ECO:0007669"/>
    <property type="project" value="UniProtKB-SubCell"/>
</dbReference>
<dbReference type="GO" id="GO:0019546">
    <property type="term" value="P:L-arginine deiminase pathway"/>
    <property type="evidence" value="ECO:0007669"/>
    <property type="project" value="TreeGrafter"/>
</dbReference>
<dbReference type="PANTHER" id="PTHR47271:SF2">
    <property type="entry name" value="ARGININE DEIMINASE"/>
    <property type="match status" value="1"/>
</dbReference>
<dbReference type="OrthoDB" id="9807502at2"/>
<dbReference type="Gene3D" id="3.75.10.10">
    <property type="entry name" value="L-arginine/glycine Amidinotransferase, Chain A"/>
    <property type="match status" value="1"/>
</dbReference>
<dbReference type="PANTHER" id="PTHR47271">
    <property type="entry name" value="ARGININE DEIMINASE"/>
    <property type="match status" value="1"/>
</dbReference>
<dbReference type="PIRSF" id="PIRSF006356">
    <property type="entry name" value="Arg_deiminase"/>
    <property type="match status" value="1"/>
</dbReference>
<comment type="similarity">
    <text evidence="1 3">Belongs to the arginine deiminase family.</text>
</comment>